<keyword evidence="7" id="KW-0378">Hydrolase</keyword>
<keyword evidence="12 15" id="KW-0472">Membrane</keyword>
<dbReference type="GO" id="GO:0046872">
    <property type="term" value="F:metal ion binding"/>
    <property type="evidence" value="ECO:0007669"/>
    <property type="project" value="UniProtKB-KW"/>
</dbReference>
<keyword evidence="8" id="KW-0106">Calcium</keyword>
<evidence type="ECO:0000256" key="3">
    <source>
        <dbReference type="ARBA" id="ARBA00022475"/>
    </source>
</evidence>
<dbReference type="PANTHER" id="PTHR45792:SF8">
    <property type="entry name" value="DIACYLGLYCEROL LIPASE-ALPHA"/>
    <property type="match status" value="1"/>
</dbReference>
<dbReference type="InterPro" id="IPR052214">
    <property type="entry name" value="DAG_Lipase-Related"/>
</dbReference>
<gene>
    <name evidence="17" type="ORF">DHA2_152339</name>
</gene>
<keyword evidence="4" id="KW-0597">Phosphoprotein</keyword>
<evidence type="ECO:0000256" key="6">
    <source>
        <dbReference type="ARBA" id="ARBA00022723"/>
    </source>
</evidence>
<dbReference type="CDD" id="cd00519">
    <property type="entry name" value="Lipase_3"/>
    <property type="match status" value="1"/>
</dbReference>
<dbReference type="Pfam" id="PF01764">
    <property type="entry name" value="Lipase_3"/>
    <property type="match status" value="1"/>
</dbReference>
<evidence type="ECO:0000256" key="1">
    <source>
        <dbReference type="ARBA" id="ARBA00001913"/>
    </source>
</evidence>
<evidence type="ECO:0000256" key="10">
    <source>
        <dbReference type="ARBA" id="ARBA00022989"/>
    </source>
</evidence>
<evidence type="ECO:0000256" key="14">
    <source>
        <dbReference type="ARBA" id="ARBA00026104"/>
    </source>
</evidence>
<evidence type="ECO:0000256" key="12">
    <source>
        <dbReference type="ARBA" id="ARBA00023136"/>
    </source>
</evidence>
<dbReference type="VEuPathDB" id="GiardiaDB:GL50803_0015157"/>
<dbReference type="VEuPathDB" id="GiardiaDB:QR46_3753"/>
<evidence type="ECO:0000256" key="4">
    <source>
        <dbReference type="ARBA" id="ARBA00022553"/>
    </source>
</evidence>
<comment type="subcellular location">
    <subcellularLocation>
        <location evidence="2">Cell membrane</location>
        <topology evidence="2">Multi-pass membrane protein</topology>
    </subcellularLocation>
</comment>
<reference evidence="18" key="1">
    <citation type="submission" date="2012-02" db="EMBL/GenBank/DDBJ databases">
        <title>Genome sequencing of Giardia lamblia Genotypes A2 and B isolates (DH and GS) and comparative analysis with the genomes of Genotypes A1 and E (WB and Pig).</title>
        <authorList>
            <person name="Adam R."/>
            <person name="Dahlstrom E."/>
            <person name="Martens C."/>
            <person name="Bruno D."/>
            <person name="Barbian K."/>
            <person name="Porcella S.F."/>
            <person name="Nash T."/>
        </authorList>
    </citation>
    <scope>NUCLEOTIDE SEQUENCE</scope>
    <source>
        <strain evidence="18">DH</strain>
    </source>
</reference>
<dbReference type="InterPro" id="IPR002921">
    <property type="entry name" value="Fungal_lipase-type"/>
</dbReference>
<keyword evidence="3" id="KW-1003">Cell membrane</keyword>
<evidence type="ECO:0000313" key="18">
    <source>
        <dbReference type="Proteomes" id="UP000018320"/>
    </source>
</evidence>
<comment type="caution">
    <text evidence="17">The sequence shown here is derived from an EMBL/GenBank/DDBJ whole genome shotgun (WGS) entry which is preliminary data.</text>
</comment>
<dbReference type="InterPro" id="IPR029058">
    <property type="entry name" value="AB_hydrolase_fold"/>
</dbReference>
<keyword evidence="10 15" id="KW-1133">Transmembrane helix</keyword>
<evidence type="ECO:0000259" key="16">
    <source>
        <dbReference type="Pfam" id="PF01764"/>
    </source>
</evidence>
<reference evidence="17 18" key="2">
    <citation type="journal article" date="2013" name="Genome Biol. Evol.">
        <title>Genome sequencing of Giardia lamblia genotypes A2 and B isolates (DH and GS) and comparative analysis with the genomes of genotypes A1 and E (WB and Pig).</title>
        <authorList>
            <person name="Adam R.D."/>
            <person name="Dahlstrom E.W."/>
            <person name="Martens C.A."/>
            <person name="Bruno D.P."/>
            <person name="Barbian K.D."/>
            <person name="Ricklefs S.M."/>
            <person name="Hernandez M.M."/>
            <person name="Narla N.P."/>
            <person name="Patel R.B."/>
            <person name="Porcella S.F."/>
            <person name="Nash T.E."/>
        </authorList>
    </citation>
    <scope>NUCLEOTIDE SEQUENCE [LARGE SCALE GENOMIC DNA]</scope>
    <source>
        <strain evidence="17 18">DH</strain>
    </source>
</reference>
<comment type="catalytic activity">
    <reaction evidence="13">
        <text>a 1,2-diacyl-sn-glycerol + H2O = a 2-acylglycerol + a fatty acid + H(+)</text>
        <dbReference type="Rhea" id="RHEA:33275"/>
        <dbReference type="ChEBI" id="CHEBI:15377"/>
        <dbReference type="ChEBI" id="CHEBI:15378"/>
        <dbReference type="ChEBI" id="CHEBI:17389"/>
        <dbReference type="ChEBI" id="CHEBI:17815"/>
        <dbReference type="ChEBI" id="CHEBI:28868"/>
        <dbReference type="EC" id="3.1.1.116"/>
    </reaction>
    <physiologicalReaction direction="left-to-right" evidence="13">
        <dbReference type="Rhea" id="RHEA:33276"/>
    </physiologicalReaction>
</comment>
<evidence type="ECO:0000256" key="2">
    <source>
        <dbReference type="ARBA" id="ARBA00004651"/>
    </source>
</evidence>
<evidence type="ECO:0000256" key="7">
    <source>
        <dbReference type="ARBA" id="ARBA00022801"/>
    </source>
</evidence>
<dbReference type="AlphaFoldDB" id="V6TJZ3"/>
<keyword evidence="11" id="KW-0443">Lipid metabolism</keyword>
<evidence type="ECO:0000256" key="9">
    <source>
        <dbReference type="ARBA" id="ARBA00022963"/>
    </source>
</evidence>
<dbReference type="GO" id="GO:0016298">
    <property type="term" value="F:lipase activity"/>
    <property type="evidence" value="ECO:0007669"/>
    <property type="project" value="TreeGrafter"/>
</dbReference>
<name>V6TJZ3_GIAIN</name>
<feature type="domain" description="Fungal lipase-type" evidence="16">
    <location>
        <begin position="189"/>
        <end position="298"/>
    </location>
</feature>
<keyword evidence="9" id="KW-0442">Lipid degradation</keyword>
<sequence>MKLYRCQKMRTLIARLSAFKRQFHDVVGVGMLHFLAKYAGATSASSIVRQEYEDMQLGREPLRMSDVEDAMVLFRAVQAFNSNYIRRAIYGGLPFILRIACAVSALAPDYNQRFSRNVTLYEHRLLRRLCSAVGLGPDSILLHNVKCYHEELLAWALLHDQPNNRLLVIIQGISQLHNASLLLYMNPTQLPSGSTVHTGVYRAASPLYEILSPYIHMNFEHNFLRDYSIVLCGHGFGGSVAALVGAMLLRHPTGTFTPSNTKVVTFGPFPFAGPDFAYREHIHVTSFIYRFDAIARLSLHAAGVLKTRKATREEQSTSALSQKVLLNSLSKDCAYFIPGTIYLLHPGVRPVTRTPEASDVSIDILVNEEKLKACTCYRAIDSHDLAEVILSEQAINDHFMYEDALKSLCIG</sequence>
<accession>V6TJZ3</accession>
<evidence type="ECO:0000256" key="5">
    <source>
        <dbReference type="ARBA" id="ARBA00022692"/>
    </source>
</evidence>
<dbReference type="Proteomes" id="UP000018320">
    <property type="component" value="Unassembled WGS sequence"/>
</dbReference>
<evidence type="ECO:0000256" key="13">
    <source>
        <dbReference type="ARBA" id="ARBA00024531"/>
    </source>
</evidence>
<keyword evidence="6" id="KW-0479">Metal-binding</keyword>
<feature type="transmembrane region" description="Helical" evidence="15">
    <location>
        <begin position="227"/>
        <end position="249"/>
    </location>
</feature>
<proteinExistence type="predicted"/>
<dbReference type="SUPFAM" id="SSF53474">
    <property type="entry name" value="alpha/beta-Hydrolases"/>
    <property type="match status" value="1"/>
</dbReference>
<comment type="cofactor">
    <cofactor evidence="1">
        <name>Ca(2+)</name>
        <dbReference type="ChEBI" id="CHEBI:29108"/>
    </cofactor>
</comment>
<dbReference type="GO" id="GO:0016042">
    <property type="term" value="P:lipid catabolic process"/>
    <property type="evidence" value="ECO:0007669"/>
    <property type="project" value="UniProtKB-KW"/>
</dbReference>
<evidence type="ECO:0000256" key="11">
    <source>
        <dbReference type="ARBA" id="ARBA00023098"/>
    </source>
</evidence>
<evidence type="ECO:0000256" key="15">
    <source>
        <dbReference type="SAM" id="Phobius"/>
    </source>
</evidence>
<dbReference type="VEuPathDB" id="GiardiaDB:GL50581_3953"/>
<protein>
    <recommendedName>
        <fullName evidence="14">sn-1-specific diacylglycerol lipase</fullName>
        <ecNumber evidence="14">3.1.1.116</ecNumber>
    </recommendedName>
</protein>
<keyword evidence="5 15" id="KW-0812">Transmembrane</keyword>
<dbReference type="EMBL" id="AHGT01000007">
    <property type="protein sequence ID" value="ESU38979.1"/>
    <property type="molecule type" value="Genomic_DNA"/>
</dbReference>
<organism evidence="17 18">
    <name type="scientific">Giardia intestinalis</name>
    <name type="common">Giardia lamblia</name>
    <dbReference type="NCBI Taxonomy" id="5741"/>
    <lineage>
        <taxon>Eukaryota</taxon>
        <taxon>Metamonada</taxon>
        <taxon>Diplomonadida</taxon>
        <taxon>Hexamitidae</taxon>
        <taxon>Giardiinae</taxon>
        <taxon>Giardia</taxon>
    </lineage>
</organism>
<dbReference type="PANTHER" id="PTHR45792">
    <property type="entry name" value="DIACYLGLYCEROL LIPASE HOMOLOG-RELATED"/>
    <property type="match status" value="1"/>
</dbReference>
<dbReference type="VEuPathDB" id="GiardiaDB:DHA2_152339"/>
<evidence type="ECO:0000313" key="17">
    <source>
        <dbReference type="EMBL" id="ESU38979.1"/>
    </source>
</evidence>
<evidence type="ECO:0000256" key="8">
    <source>
        <dbReference type="ARBA" id="ARBA00022837"/>
    </source>
</evidence>
<dbReference type="EC" id="3.1.1.116" evidence="14"/>
<dbReference type="Gene3D" id="3.40.50.1820">
    <property type="entry name" value="alpha/beta hydrolase"/>
    <property type="match status" value="1"/>
</dbReference>
<dbReference type="GO" id="GO:0005886">
    <property type="term" value="C:plasma membrane"/>
    <property type="evidence" value="ECO:0007669"/>
    <property type="project" value="UniProtKB-SubCell"/>
</dbReference>